<dbReference type="Gene3D" id="1.10.530.10">
    <property type="match status" value="1"/>
</dbReference>
<dbReference type="PANTHER" id="PTHR21113:SF4">
    <property type="entry name" value="CHITIN-BINDING TYPE-4 DOMAIN-CONTAINING PROTEIN"/>
    <property type="match status" value="1"/>
</dbReference>
<reference evidence="4" key="1">
    <citation type="submission" date="2016-09" db="EMBL/GenBank/DDBJ databases">
        <title>Genome Sequence of Bathymodiolus thermophilus sulfur-oxidizing gill endosymbiont.</title>
        <authorList>
            <person name="Ponnudurai R."/>
            <person name="Kleiner M."/>
            <person name="Sayavedra L."/>
            <person name="Thuermer A."/>
            <person name="Felbeck H."/>
            <person name="Schlueter R."/>
            <person name="Schweder T."/>
            <person name="Markert S."/>
        </authorList>
    </citation>
    <scope>NUCLEOTIDE SEQUENCE [LARGE SCALE GENOMIC DNA]</scope>
    <source>
        <strain evidence="4">BAT/CrabSpa'14</strain>
    </source>
</reference>
<accession>A0A1J5TU38</accession>
<dbReference type="InterPro" id="IPR017853">
    <property type="entry name" value="GH"/>
</dbReference>
<dbReference type="OrthoDB" id="1153097at2"/>
<evidence type="ECO:0000256" key="1">
    <source>
        <dbReference type="SAM" id="MobiDB-lite"/>
    </source>
</evidence>
<evidence type="ECO:0000259" key="2">
    <source>
        <dbReference type="PROSITE" id="PS51910"/>
    </source>
</evidence>
<feature type="domain" description="GH18" evidence="2">
    <location>
        <begin position="16"/>
        <end position="342"/>
    </location>
</feature>
<dbReference type="PROSITE" id="PS51910">
    <property type="entry name" value="GH18_2"/>
    <property type="match status" value="1"/>
</dbReference>
<dbReference type="PANTHER" id="PTHR21113">
    <property type="entry name" value="AGAP001705-PA"/>
    <property type="match status" value="1"/>
</dbReference>
<sequence length="1709" mass="188030">PTIPTEPPPAHFSSDHFAVGYLPSWGVNWFSKANASSSQMVNIDPLYTHVVISFAQPNITYVKNSNSFQGTGIGFSATFDAVKEAVKLLKAKNVKVLLAVGGATYNNWSALANNAGAHRQALVDLITDLDLDGLDVDYEISGTDDGNIVQYYKSIEVLYSITQQTNTLLSIAGWSTGADCTAQTQSDTSCKDKTSFWQGNAGRERLVFNKMRADNLEPNDVFDYTAIMSYDGSFKRFDPILLYKNYQEIYSGKLAIGFELATEAWGGAELVSTDVEARSCDGVSKSSMLAGDSYRVFDTKKPYSVERLVNFIKTQPNSGIMLWSMYKAAGASPSCNKALSYQAFNASARHFLGGKALTEDEQLAKDIDEVNAQISTFKSIPKYIKLVNDANTLDGFTLDMTAITTAISDAASAYSGAKNAALKTSLENYLKVINDTFLQQKSNYEIALLRHNAEIEAAREQARTVEVYQNLRIKVNAGILDIEASFEASITTALAREIFNNDARTEVQAEIDKQKILVDQFKTKVTAKTNILAILFGQIGSTYSEENSQTLMALEQTYIVKKQALKVEFASLINTAIVTINALKPDDDKVNEDDEGTGTTPPPSNGGDNAVRELNILSYFDQQTVANGSGVSIILTYKKEADIYFRDAKIVISGDAQYTPDIVAPTLSWVNPREEYDYDNTTQRVLTTLVFDTFAKKYVDTLFGGIGSTITINFWPAAPINLDHISVVQVTPGKVTIAQEDATKAKPNRADSVALKVKGWPSTLAMGTVTDNDFGLNQRFFDSKVDAIFKYEGDGFGDRGDVIEPIVTTQTIRQAREIEALYGADKTRVMPTLVVYTANGSGGGLAQNDIKTNYKTVNAIDSSNNTVIEDSNLVKHFRNTIRMVANMQANKDDEHPNPATIVLNADLFGEWQKNKLNGSFQNEYCGGSDDIDCENYQTILVREAMVAAIEAEKNYMVKKYSSAATNATKTVEVDRLEIAYQLDDIKAKITETNIKNNIKGWVQAQNFMIKEFAPDVAFGWVINLWNPGSAHWVHKKYTGERDVWNNASKGVAVFSKWIGAYDDNDYRPDFLTFDKYERDGFGAAGKPSYAFASREWDNYLMYVKQITDFIGTPAMLWQIPGGHMVTKTENLSGESKLCANNESSECFRHLDTDTHGGHSASGGSYFMGDKKIGTDTNNIRQDVLDISLSGSHYNGATKVGDLLAQDSSHDWGVSELRHAVFSNAFAVLWGGGETTGSVPISTNKTGGYNWLKNKIVDYRAKGGIPLYYQKKAGDNDINALTSALGLNTILASASVANEMNSNVFLFNDAPGSWIPSSIYKWEDFLNALKAMHNTGISGDKYWLFDDSDSDEKKQKYGAVAIASFLAQSMQETIQYNACDENSWQFFKDANTSKAVADSIARGDFTVDQPMDASCGQLGQVYADYGVDSYGVDNPYSCPRAPKMEVTAITNAKYYAAAAPIFAAPDAVLSDLGLLLDGKPGRWEDSGDCAGKPATADDFEDPKIEGWARDECKIYKGQKAGSFVWDGSSKRSLEGCGWWGRGVIQTTGRENFGKLNHFVGRSHVDKDLIGSRIDWQGGVVEVKAPPENPLYADMDLCANPELICSSTEHKEIKWVAGLFYWMNSVQAYTGGGKYQDWHYQTELKKYVDSDFGQNNYQPLNGIPFVDAISGIVNRGCPDSTCPNTGDVHAKKERADNFKKVMQGFGIALDN</sequence>
<comment type="caution">
    <text evidence="3">The sequence shown here is derived from an EMBL/GenBank/DDBJ whole genome shotgun (WGS) entry which is preliminary data.</text>
</comment>
<proteinExistence type="predicted"/>
<organism evidence="3 4">
    <name type="scientific">Bathymodiolus thermophilus thioautotrophic gill symbiont</name>
    <dbReference type="NCBI Taxonomy" id="2360"/>
    <lineage>
        <taxon>Bacteria</taxon>
        <taxon>Pseudomonadati</taxon>
        <taxon>Pseudomonadota</taxon>
        <taxon>Gammaproteobacteria</taxon>
        <taxon>sulfur-oxidizing symbionts</taxon>
    </lineage>
</organism>
<dbReference type="GO" id="GO:0008061">
    <property type="term" value="F:chitin binding"/>
    <property type="evidence" value="ECO:0007669"/>
    <property type="project" value="InterPro"/>
</dbReference>
<evidence type="ECO:0000313" key="3">
    <source>
        <dbReference type="EMBL" id="OIR23691.1"/>
    </source>
</evidence>
<feature type="region of interest" description="Disordered" evidence="1">
    <location>
        <begin position="587"/>
        <end position="608"/>
    </location>
</feature>
<dbReference type="SUPFAM" id="SSF51445">
    <property type="entry name" value="(Trans)glycosidases"/>
    <property type="match status" value="1"/>
</dbReference>
<dbReference type="InterPro" id="IPR011583">
    <property type="entry name" value="Chitinase_II/V-like_cat"/>
</dbReference>
<dbReference type="GO" id="GO:0005975">
    <property type="term" value="P:carbohydrate metabolic process"/>
    <property type="evidence" value="ECO:0007669"/>
    <property type="project" value="InterPro"/>
</dbReference>
<dbReference type="InterPro" id="IPR001223">
    <property type="entry name" value="Glyco_hydro18_cat"/>
</dbReference>
<dbReference type="Gene3D" id="3.20.20.80">
    <property type="entry name" value="Glycosidases"/>
    <property type="match status" value="1"/>
</dbReference>
<dbReference type="Proteomes" id="UP000182798">
    <property type="component" value="Unassembled WGS sequence"/>
</dbReference>
<name>A0A1J5TU38_9GAMM</name>
<dbReference type="SMART" id="SM00636">
    <property type="entry name" value="Glyco_18"/>
    <property type="match status" value="1"/>
</dbReference>
<feature type="non-terminal residue" evidence="3">
    <location>
        <position position="1"/>
    </location>
</feature>
<protein>
    <recommendedName>
        <fullName evidence="2">GH18 domain-containing protein</fullName>
    </recommendedName>
</protein>
<dbReference type="EMBL" id="MIQH01001238">
    <property type="protein sequence ID" value="OIR23691.1"/>
    <property type="molecule type" value="Genomic_DNA"/>
</dbReference>
<gene>
    <name evidence="3" type="ORF">BGC33_07755</name>
</gene>
<evidence type="ECO:0000313" key="4">
    <source>
        <dbReference type="Proteomes" id="UP000182798"/>
    </source>
</evidence>